<dbReference type="EMBL" id="PDHS01000128">
    <property type="protein sequence ID" value="MQM30081.1"/>
    <property type="molecule type" value="Genomic_DNA"/>
</dbReference>
<name>A0A6A7RR89_9PROT</name>
<sequence>MERNEAAFMVCCVFNHPNDTEADRQEAYHWSLASRGAFDWLTWRNGHPAFCTDDNRRPCACCANLAPSSWRCSAVDRGELIARRPYYPNAFLLQRCTAFAPMAGDPDQRPVKRRWPGLLHLVEEACKDG</sequence>
<protein>
    <submittedName>
        <fullName evidence="1">Uncharacterized protein</fullName>
    </submittedName>
</protein>
<evidence type="ECO:0000313" key="1">
    <source>
        <dbReference type="EMBL" id="MQM30081.1"/>
    </source>
</evidence>
<gene>
    <name evidence="1" type="ORF">CRU78_05875</name>
</gene>
<proteinExistence type="predicted"/>
<organism evidence="1 2">
    <name type="scientific">Candidatus Accumulibacter phosphatis</name>
    <dbReference type="NCBI Taxonomy" id="327160"/>
    <lineage>
        <taxon>Bacteria</taxon>
        <taxon>Pseudomonadati</taxon>
        <taxon>Pseudomonadota</taxon>
        <taxon>Betaproteobacteria</taxon>
        <taxon>Candidatus Accumulibacter</taxon>
    </lineage>
</organism>
<comment type="caution">
    <text evidence="1">The sequence shown here is derived from an EMBL/GenBank/DDBJ whole genome shotgun (WGS) entry which is preliminary data.</text>
</comment>
<evidence type="ECO:0000313" key="2">
    <source>
        <dbReference type="Proteomes" id="UP000342300"/>
    </source>
</evidence>
<dbReference type="AlphaFoldDB" id="A0A6A7RR89"/>
<dbReference type="Proteomes" id="UP000342300">
    <property type="component" value="Unassembled WGS sequence"/>
</dbReference>
<accession>A0A6A7RR89</accession>
<reference evidence="1 2" key="1">
    <citation type="submission" date="2017-09" db="EMBL/GenBank/DDBJ databases">
        <title>Metagenomic Analysis Reveals Denitrifying Candidatus Accumulibacter and Flanking Population as a Source of N2O.</title>
        <authorList>
            <person name="Gao H."/>
            <person name="Mao Y."/>
            <person name="Zhao X."/>
            <person name="Liu W.-T."/>
            <person name="Zhang T."/>
            <person name="Wells G."/>
        </authorList>
    </citation>
    <scope>NUCLEOTIDE SEQUENCE [LARGE SCALE GENOMIC DNA]</scope>
    <source>
        <strain evidence="1">CANDO_2_IC</strain>
    </source>
</reference>